<proteinExistence type="predicted"/>
<evidence type="ECO:0000313" key="1">
    <source>
        <dbReference type="EMBL" id="PWA40042.1"/>
    </source>
</evidence>
<accession>A0A2U1KTF3</accession>
<organism evidence="1 2">
    <name type="scientific">Artemisia annua</name>
    <name type="common">Sweet wormwood</name>
    <dbReference type="NCBI Taxonomy" id="35608"/>
    <lineage>
        <taxon>Eukaryota</taxon>
        <taxon>Viridiplantae</taxon>
        <taxon>Streptophyta</taxon>
        <taxon>Embryophyta</taxon>
        <taxon>Tracheophyta</taxon>
        <taxon>Spermatophyta</taxon>
        <taxon>Magnoliopsida</taxon>
        <taxon>eudicotyledons</taxon>
        <taxon>Gunneridae</taxon>
        <taxon>Pentapetalae</taxon>
        <taxon>asterids</taxon>
        <taxon>campanulids</taxon>
        <taxon>Asterales</taxon>
        <taxon>Asteraceae</taxon>
        <taxon>Asteroideae</taxon>
        <taxon>Anthemideae</taxon>
        <taxon>Artemisiinae</taxon>
        <taxon>Artemisia</taxon>
    </lineage>
</organism>
<dbReference type="AlphaFoldDB" id="A0A2U1KTF3"/>
<comment type="caution">
    <text evidence="1">The sequence shown here is derived from an EMBL/GenBank/DDBJ whole genome shotgun (WGS) entry which is preliminary data.</text>
</comment>
<keyword evidence="2" id="KW-1185">Reference proteome</keyword>
<gene>
    <name evidence="1" type="ORF">CTI12_AA564700</name>
</gene>
<protein>
    <submittedName>
        <fullName evidence="1">Uncharacterized protein</fullName>
    </submittedName>
</protein>
<dbReference type="EMBL" id="PKPP01014115">
    <property type="protein sequence ID" value="PWA40042.1"/>
    <property type="molecule type" value="Genomic_DNA"/>
</dbReference>
<name>A0A2U1KTF3_ARTAN</name>
<reference evidence="1 2" key="1">
    <citation type="journal article" date="2018" name="Mol. Plant">
        <title>The genome of Artemisia annua provides insight into the evolution of Asteraceae family and artemisinin biosynthesis.</title>
        <authorList>
            <person name="Shen Q."/>
            <person name="Zhang L."/>
            <person name="Liao Z."/>
            <person name="Wang S."/>
            <person name="Yan T."/>
            <person name="Shi P."/>
            <person name="Liu M."/>
            <person name="Fu X."/>
            <person name="Pan Q."/>
            <person name="Wang Y."/>
            <person name="Lv Z."/>
            <person name="Lu X."/>
            <person name="Zhang F."/>
            <person name="Jiang W."/>
            <person name="Ma Y."/>
            <person name="Chen M."/>
            <person name="Hao X."/>
            <person name="Li L."/>
            <person name="Tang Y."/>
            <person name="Lv G."/>
            <person name="Zhou Y."/>
            <person name="Sun X."/>
            <person name="Brodelius P.E."/>
            <person name="Rose J.K.C."/>
            <person name="Tang K."/>
        </authorList>
    </citation>
    <scope>NUCLEOTIDE SEQUENCE [LARGE SCALE GENOMIC DNA]</scope>
    <source>
        <strain evidence="2">cv. Huhao1</strain>
        <tissue evidence="1">Leaf</tissue>
    </source>
</reference>
<sequence>MVNIAYMIYQFTWCFGVAPECYGLVPVFKCNSNLVQRGQQTSRTDTIYKLAKAVLNLNFSRRLCYFSVTISAKTHAEASRIRRNVPTEFRNSPDIENPNSLKKFCRIMDNCKDNRTQIDRGMDDDLRGANYSIL</sequence>
<evidence type="ECO:0000313" key="2">
    <source>
        <dbReference type="Proteomes" id="UP000245207"/>
    </source>
</evidence>
<dbReference type="Proteomes" id="UP000245207">
    <property type="component" value="Unassembled WGS sequence"/>
</dbReference>